<proteinExistence type="inferred from homology"/>
<dbReference type="PANTHER" id="PTHR43240">
    <property type="entry name" value="1,4-DIHYDROXY-2-NAPHTHOYL-COA THIOESTERASE 1"/>
    <property type="match status" value="1"/>
</dbReference>
<dbReference type="RefSeq" id="WP_270025060.1">
    <property type="nucleotide sequence ID" value="NZ_JAPDDP010000015.1"/>
</dbReference>
<dbReference type="InterPro" id="IPR029069">
    <property type="entry name" value="HotDog_dom_sf"/>
</dbReference>
<dbReference type="InterPro" id="IPR003736">
    <property type="entry name" value="PAAI_dom"/>
</dbReference>
<reference evidence="3" key="1">
    <citation type="submission" date="2022-10" db="EMBL/GenBank/DDBJ databases">
        <title>The WGS of Solirubrobacter phytolaccae KCTC 29190.</title>
        <authorList>
            <person name="Jiang Z."/>
        </authorList>
    </citation>
    <scope>NUCLEOTIDE SEQUENCE</scope>
    <source>
        <strain evidence="3">KCTC 29190</strain>
    </source>
</reference>
<gene>
    <name evidence="3" type="ORF">OJ997_10615</name>
</gene>
<dbReference type="EMBL" id="JAPDDP010000015">
    <property type="protein sequence ID" value="MDA0180746.1"/>
    <property type="molecule type" value="Genomic_DNA"/>
</dbReference>
<dbReference type="Pfam" id="PF13622">
    <property type="entry name" value="4HBT_3"/>
    <property type="match status" value="1"/>
</dbReference>
<protein>
    <submittedName>
        <fullName evidence="3">Hotdog fold thioesterase</fullName>
    </submittedName>
</protein>
<evidence type="ECO:0000313" key="3">
    <source>
        <dbReference type="EMBL" id="MDA0180746.1"/>
    </source>
</evidence>
<dbReference type="GO" id="GO:0005829">
    <property type="term" value="C:cytosol"/>
    <property type="evidence" value="ECO:0007669"/>
    <property type="project" value="TreeGrafter"/>
</dbReference>
<dbReference type="NCBIfam" id="TIGR00369">
    <property type="entry name" value="unchar_dom_1"/>
    <property type="match status" value="1"/>
</dbReference>
<dbReference type="PANTHER" id="PTHR43240:SF5">
    <property type="entry name" value="1,4-DIHYDROXY-2-NAPHTHOYL-COA THIOESTERASE 1"/>
    <property type="match status" value="1"/>
</dbReference>
<keyword evidence="4" id="KW-1185">Reference proteome</keyword>
<comment type="similarity">
    <text evidence="1">Belongs to the thioesterase PaaI family.</text>
</comment>
<dbReference type="AlphaFoldDB" id="A0A9X3NB32"/>
<dbReference type="SUPFAM" id="SSF54637">
    <property type="entry name" value="Thioesterase/thiol ester dehydrase-isomerase"/>
    <property type="match status" value="1"/>
</dbReference>
<dbReference type="CDD" id="cd03443">
    <property type="entry name" value="PaaI_thioesterase"/>
    <property type="match status" value="1"/>
</dbReference>
<accession>A0A9X3NB32</accession>
<sequence length="109" mass="11431">MSGSALIDLEIDSSTETEVRARVPVTDGLKQPLGLVHGGVYAVIADALTAGDGRVVTNQTSFLRPVLGGTMNVVARRRHGGRTTAVWETDVSDAEGRLCAVVRTTVARG</sequence>
<organism evidence="3 4">
    <name type="scientific">Solirubrobacter phytolaccae</name>
    <dbReference type="NCBI Taxonomy" id="1404360"/>
    <lineage>
        <taxon>Bacteria</taxon>
        <taxon>Bacillati</taxon>
        <taxon>Actinomycetota</taxon>
        <taxon>Thermoleophilia</taxon>
        <taxon>Solirubrobacterales</taxon>
        <taxon>Solirubrobacteraceae</taxon>
        <taxon>Solirubrobacter</taxon>
    </lineage>
</organism>
<dbReference type="InterPro" id="IPR049449">
    <property type="entry name" value="TesB_ACOT8-like_N"/>
</dbReference>
<evidence type="ECO:0000256" key="1">
    <source>
        <dbReference type="ARBA" id="ARBA00008324"/>
    </source>
</evidence>
<dbReference type="Gene3D" id="3.10.129.10">
    <property type="entry name" value="Hotdog Thioesterase"/>
    <property type="match status" value="1"/>
</dbReference>
<comment type="caution">
    <text evidence="3">The sequence shown here is derived from an EMBL/GenBank/DDBJ whole genome shotgun (WGS) entry which is preliminary data.</text>
</comment>
<evidence type="ECO:0000313" key="4">
    <source>
        <dbReference type="Proteomes" id="UP001147653"/>
    </source>
</evidence>
<dbReference type="GO" id="GO:0061522">
    <property type="term" value="F:1,4-dihydroxy-2-naphthoyl-CoA thioesterase activity"/>
    <property type="evidence" value="ECO:0007669"/>
    <property type="project" value="TreeGrafter"/>
</dbReference>
<name>A0A9X3NB32_9ACTN</name>
<feature type="domain" description="Acyl-CoA thioesterase-like N-terminal HotDog" evidence="2">
    <location>
        <begin position="34"/>
        <end position="106"/>
    </location>
</feature>
<dbReference type="Proteomes" id="UP001147653">
    <property type="component" value="Unassembled WGS sequence"/>
</dbReference>
<evidence type="ECO:0000259" key="2">
    <source>
        <dbReference type="Pfam" id="PF13622"/>
    </source>
</evidence>